<dbReference type="AlphaFoldDB" id="B6S360"/>
<protein>
    <submittedName>
        <fullName evidence="1">Uncharacterized protein</fullName>
    </submittedName>
</protein>
<evidence type="ECO:0000313" key="1">
    <source>
        <dbReference type="EMBL" id="ACI90380.1"/>
    </source>
</evidence>
<dbReference type="EMBL" id="EU637021">
    <property type="protein sequence ID" value="ACI90380.1"/>
    <property type="molecule type" value="Genomic_DNA"/>
</dbReference>
<sequence length="389" mass="45107">MATKPLCNTLRQLHVKLQDRRFLNGYSSVFDETTFMPSLHTFTSMKPLYCQSNDEWTFIDILTSTKVMPVLKQVRFICGITRMDLNRIAQSTISNDDRHVDVQYAFLLNDNDCHSELTKRVPRGSRSHPRSIACATFYRNNSHRDPKHDLPDAFGIYDDEGQSHLWYTLPWAFNDFLQLSVPDTCITRLQMSSSLFVRQTSRIRKMRLIRNAMTPFIAQSSLVCPDRIELLDLFYCDRSISLKLPSLVHVNLVDSFDALQSCHLVSMHIQSITIVMHQQEIESASNRWTDLRVLSDLPRLRSVRVLLYSTLVCPDDIGCQMLAETSLLVSDFGISFREDLYLPGVDRKLLCDMYRLFIKELHRKMICLSPNQKSSYVIEKNGCGLIFWR</sequence>
<name>B6S360_PHIRO</name>
<organism evidence="1">
    <name type="scientific">Philodina roseola</name>
    <name type="common">Rotifer</name>
    <dbReference type="NCBI Taxonomy" id="96448"/>
    <lineage>
        <taxon>Eukaryota</taxon>
        <taxon>Metazoa</taxon>
        <taxon>Spiralia</taxon>
        <taxon>Gnathifera</taxon>
        <taxon>Rotifera</taxon>
        <taxon>Eurotatoria</taxon>
        <taxon>Bdelloidea</taxon>
        <taxon>Philodinida</taxon>
        <taxon>Philodinidae</taxon>
        <taxon>Philodina</taxon>
    </lineage>
</organism>
<accession>B6S360</accession>
<reference evidence="1" key="1">
    <citation type="submission" date="2008-04" db="EMBL/GenBank/DDBJ databases">
        <title>Hox genes are not clustered in the bdelloid rotifer Philodina roseola.</title>
        <authorList>
            <person name="Mark Welch J.L."/>
            <person name="Mark Welch D.B."/>
        </authorList>
    </citation>
    <scope>NUCLEOTIDE SEQUENCE</scope>
</reference>
<proteinExistence type="predicted"/>